<evidence type="ECO:0000313" key="6">
    <source>
        <dbReference type="Proteomes" id="UP001632037"/>
    </source>
</evidence>
<dbReference type="Proteomes" id="UP001632037">
    <property type="component" value="Unassembled WGS sequence"/>
</dbReference>
<accession>A0ABD3FKQ7</accession>
<comment type="subcellular location">
    <subcellularLocation>
        <location evidence="1">Host cell</location>
    </subcellularLocation>
    <subcellularLocation>
        <location evidence="2">Secreted</location>
    </subcellularLocation>
</comment>
<evidence type="ECO:0000256" key="1">
    <source>
        <dbReference type="ARBA" id="ARBA00004340"/>
    </source>
</evidence>
<evidence type="ECO:0000256" key="3">
    <source>
        <dbReference type="ARBA" id="ARBA00022525"/>
    </source>
</evidence>
<dbReference type="Pfam" id="PF20147">
    <property type="entry name" value="Crinkler"/>
    <property type="match status" value="1"/>
</dbReference>
<sequence length="94" mass="10419">MVKISLACVIEGKGEVFHVEIDDGLTVNQLKETIMKASPVAIERKATDLELLLKRDDGAWLDEASAVAMVKHLQTPLTFDEHGLLRGFPPMNVY</sequence>
<dbReference type="GO" id="GO:0005576">
    <property type="term" value="C:extracellular region"/>
    <property type="evidence" value="ECO:0007669"/>
    <property type="project" value="UniProtKB-SubCell"/>
</dbReference>
<gene>
    <name evidence="5" type="ORF">V7S43_008963</name>
</gene>
<dbReference type="EMBL" id="JBIMZQ010000018">
    <property type="protein sequence ID" value="KAL3666175.1"/>
    <property type="molecule type" value="Genomic_DNA"/>
</dbReference>
<dbReference type="GO" id="GO:0043657">
    <property type="term" value="C:host cell"/>
    <property type="evidence" value="ECO:0007669"/>
    <property type="project" value="UniProtKB-SubCell"/>
</dbReference>
<reference evidence="5 6" key="1">
    <citation type="submission" date="2024-09" db="EMBL/GenBank/DDBJ databases">
        <title>Genome sequencing and assembly of Phytophthora oleae, isolate VK10A, causative agent of rot of olive drupes.</title>
        <authorList>
            <person name="Conti Taguali S."/>
            <person name="Riolo M."/>
            <person name="La Spada F."/>
            <person name="Cacciola S.O."/>
            <person name="Dionisio G."/>
        </authorList>
    </citation>
    <scope>NUCLEOTIDE SEQUENCE [LARGE SCALE GENOMIC DNA]</scope>
    <source>
        <strain evidence="5 6">VK10A</strain>
    </source>
</reference>
<evidence type="ECO:0000256" key="2">
    <source>
        <dbReference type="ARBA" id="ARBA00004613"/>
    </source>
</evidence>
<keyword evidence="6" id="KW-1185">Reference proteome</keyword>
<protein>
    <recommendedName>
        <fullName evidence="4">Crinkler effector protein N-terminal domain-containing protein</fullName>
    </recommendedName>
</protein>
<evidence type="ECO:0000313" key="5">
    <source>
        <dbReference type="EMBL" id="KAL3666175.1"/>
    </source>
</evidence>
<comment type="caution">
    <text evidence="5">The sequence shown here is derived from an EMBL/GenBank/DDBJ whole genome shotgun (WGS) entry which is preliminary data.</text>
</comment>
<evidence type="ECO:0000259" key="4">
    <source>
        <dbReference type="Pfam" id="PF20147"/>
    </source>
</evidence>
<organism evidence="5 6">
    <name type="scientific">Phytophthora oleae</name>
    <dbReference type="NCBI Taxonomy" id="2107226"/>
    <lineage>
        <taxon>Eukaryota</taxon>
        <taxon>Sar</taxon>
        <taxon>Stramenopiles</taxon>
        <taxon>Oomycota</taxon>
        <taxon>Peronosporomycetes</taxon>
        <taxon>Peronosporales</taxon>
        <taxon>Peronosporaceae</taxon>
        <taxon>Phytophthora</taxon>
    </lineage>
</organism>
<proteinExistence type="predicted"/>
<dbReference type="InterPro" id="IPR045379">
    <property type="entry name" value="Crinkler_N"/>
</dbReference>
<feature type="domain" description="Crinkler effector protein N-terminal" evidence="4">
    <location>
        <begin position="4"/>
        <end position="70"/>
    </location>
</feature>
<keyword evidence="3" id="KW-0964">Secreted</keyword>
<dbReference type="AlphaFoldDB" id="A0ABD3FKQ7"/>
<name>A0ABD3FKQ7_9STRA</name>